<dbReference type="InterPro" id="IPR022764">
    <property type="entry name" value="Peptidase_S54_rhomboid_dom"/>
</dbReference>
<dbReference type="AlphaFoldDB" id="A0A820T6T1"/>
<evidence type="ECO:0000256" key="9">
    <source>
        <dbReference type="ARBA" id="ARBA00022989"/>
    </source>
</evidence>
<feature type="transmembrane region" description="Helical" evidence="11">
    <location>
        <begin position="245"/>
        <end position="265"/>
    </location>
</feature>
<gene>
    <name evidence="13" type="ORF">TSG867_LOCUS17810</name>
</gene>
<feature type="transmembrane region" description="Helical" evidence="11">
    <location>
        <begin position="213"/>
        <end position="238"/>
    </location>
</feature>
<sequence length="488" mass="54855">MSSDKMNRGRRSSINRHVQWAHVHGSSSLAKRDINNSSYPEYKSRSDFGQQPRRYYLGNTTQQHILVVGVNSIGTDDSYSFGNRTPTPLVRTDASLMSKTTEQQRRPWFIWIISIIEICVFIGELIYNWVLIGRPIETDLSKNPLFGPNAFLLINMGASFSPCMHAIDGITNNVGSTKFPCPSSSPLGGTGCTLSELCGLGGVSSTPNQWYRFIIPIFLHVGIVHIALNLIGQLLIAAEVEKKIGAIRIAIIYFASGIFGFILGSNFAPNGLARVGCSGSLFGTIAISLLNLLYHWKKIANPKIQLIVHLIDIIMSFALGLLPGVDNFSHVGGFIMGLLFGLAILSSPTNFGRALKPKRSKRAKNEWNNLRSYEKFFRNRPRGWWMWWLKVFTQEEYNVPGANISVVYLSMDGVMWACLIPIVVLDLRLRSTYISLVRIISIKSGMNYQIFTNNLRKIFAKFNNGTLPMDYQWQSFIKILHFYEYSSA</sequence>
<keyword evidence="7 11" id="KW-0378">Hydrolase</keyword>
<feature type="transmembrane region" description="Helical" evidence="11">
    <location>
        <begin position="331"/>
        <end position="352"/>
    </location>
</feature>
<evidence type="ECO:0000313" key="14">
    <source>
        <dbReference type="Proteomes" id="UP000663862"/>
    </source>
</evidence>
<dbReference type="InterPro" id="IPR035952">
    <property type="entry name" value="Rhomboid-like_sf"/>
</dbReference>
<evidence type="ECO:0000256" key="2">
    <source>
        <dbReference type="ARBA" id="ARBA00004141"/>
    </source>
</evidence>
<feature type="transmembrane region" description="Helical" evidence="11">
    <location>
        <begin position="108"/>
        <end position="130"/>
    </location>
</feature>
<feature type="transmembrane region" description="Helical" evidence="11">
    <location>
        <begin position="271"/>
        <end position="294"/>
    </location>
</feature>
<keyword evidence="5 11" id="KW-0645">Protease</keyword>
<comment type="catalytic activity">
    <reaction evidence="1 11">
        <text>Cleaves type-1 transmembrane domains using a catalytic dyad composed of serine and histidine that are contributed by different transmembrane domains.</text>
        <dbReference type="EC" id="3.4.21.105"/>
    </reaction>
</comment>
<dbReference type="Pfam" id="PF01694">
    <property type="entry name" value="Rhomboid"/>
    <property type="match status" value="1"/>
</dbReference>
<evidence type="ECO:0000256" key="11">
    <source>
        <dbReference type="RuleBase" id="RU362115"/>
    </source>
</evidence>
<comment type="similarity">
    <text evidence="3 11">Belongs to the peptidase S54 family.</text>
</comment>
<dbReference type="Proteomes" id="UP000663862">
    <property type="component" value="Unassembled WGS sequence"/>
</dbReference>
<dbReference type="PANTHER" id="PTHR22936:SF69">
    <property type="entry name" value="RHOMBOID-LIKE PROTEIN"/>
    <property type="match status" value="1"/>
</dbReference>
<dbReference type="InterPro" id="IPR002610">
    <property type="entry name" value="Peptidase_S54_rhomboid-like"/>
</dbReference>
<dbReference type="EC" id="3.4.21.105" evidence="4"/>
<keyword evidence="10 11" id="KW-0472">Membrane</keyword>
<dbReference type="Gene3D" id="1.20.1540.10">
    <property type="entry name" value="Rhomboid-like"/>
    <property type="match status" value="1"/>
</dbReference>
<dbReference type="GO" id="GO:0004252">
    <property type="term" value="F:serine-type endopeptidase activity"/>
    <property type="evidence" value="ECO:0007669"/>
    <property type="project" value="InterPro"/>
</dbReference>
<dbReference type="EMBL" id="CAJOBQ010001153">
    <property type="protein sequence ID" value="CAF4460984.1"/>
    <property type="molecule type" value="Genomic_DNA"/>
</dbReference>
<comment type="caution">
    <text evidence="11">Lacks conserved residue(s) required for the propagation of feature annotation.</text>
</comment>
<comment type="caution">
    <text evidence="13">The sequence shown here is derived from an EMBL/GenBank/DDBJ whole genome shotgun (WGS) entry which is preliminary data.</text>
</comment>
<accession>A0A820T6T1</accession>
<dbReference type="GO" id="GO:0016020">
    <property type="term" value="C:membrane"/>
    <property type="evidence" value="ECO:0007669"/>
    <property type="project" value="UniProtKB-SubCell"/>
</dbReference>
<evidence type="ECO:0000256" key="4">
    <source>
        <dbReference type="ARBA" id="ARBA00013039"/>
    </source>
</evidence>
<name>A0A820T6T1_9BILA</name>
<evidence type="ECO:0000256" key="7">
    <source>
        <dbReference type="ARBA" id="ARBA00022801"/>
    </source>
</evidence>
<evidence type="ECO:0000259" key="12">
    <source>
        <dbReference type="Pfam" id="PF01694"/>
    </source>
</evidence>
<dbReference type="GO" id="GO:0006508">
    <property type="term" value="P:proteolysis"/>
    <property type="evidence" value="ECO:0007669"/>
    <property type="project" value="UniProtKB-KW"/>
</dbReference>
<dbReference type="PANTHER" id="PTHR22936">
    <property type="entry name" value="RHOMBOID-RELATED"/>
    <property type="match status" value="1"/>
</dbReference>
<keyword evidence="9 11" id="KW-1133">Transmembrane helix</keyword>
<dbReference type="SUPFAM" id="SSF144091">
    <property type="entry name" value="Rhomboid-like"/>
    <property type="match status" value="1"/>
</dbReference>
<keyword evidence="6 11" id="KW-0812">Transmembrane</keyword>
<evidence type="ECO:0000256" key="1">
    <source>
        <dbReference type="ARBA" id="ARBA00000156"/>
    </source>
</evidence>
<reference evidence="13" key="1">
    <citation type="submission" date="2021-02" db="EMBL/GenBank/DDBJ databases">
        <authorList>
            <person name="Nowell W R."/>
        </authorList>
    </citation>
    <scope>NUCLEOTIDE SEQUENCE</scope>
</reference>
<protein>
    <recommendedName>
        <fullName evidence="4">rhomboid protease</fullName>
        <ecNumber evidence="4">3.4.21.105</ecNumber>
    </recommendedName>
</protein>
<evidence type="ECO:0000313" key="13">
    <source>
        <dbReference type="EMBL" id="CAF4460984.1"/>
    </source>
</evidence>
<proteinExistence type="inferred from homology"/>
<comment type="subcellular location">
    <subcellularLocation>
        <location evidence="2 11">Membrane</location>
        <topology evidence="2 11">Multi-pass membrane protein</topology>
    </subcellularLocation>
</comment>
<evidence type="ECO:0000256" key="8">
    <source>
        <dbReference type="ARBA" id="ARBA00022825"/>
    </source>
</evidence>
<comment type="function">
    <text evidence="11">Serine protease involved in intramembrane proteolysis.</text>
</comment>
<feature type="domain" description="Peptidase S54 rhomboid" evidence="12">
    <location>
        <begin position="208"/>
        <end position="345"/>
    </location>
</feature>
<evidence type="ECO:0000256" key="3">
    <source>
        <dbReference type="ARBA" id="ARBA00009045"/>
    </source>
</evidence>
<evidence type="ECO:0000256" key="5">
    <source>
        <dbReference type="ARBA" id="ARBA00022670"/>
    </source>
</evidence>
<organism evidence="13 14">
    <name type="scientific">Rotaria socialis</name>
    <dbReference type="NCBI Taxonomy" id="392032"/>
    <lineage>
        <taxon>Eukaryota</taxon>
        <taxon>Metazoa</taxon>
        <taxon>Spiralia</taxon>
        <taxon>Gnathifera</taxon>
        <taxon>Rotifera</taxon>
        <taxon>Eurotatoria</taxon>
        <taxon>Bdelloidea</taxon>
        <taxon>Philodinida</taxon>
        <taxon>Philodinidae</taxon>
        <taxon>Rotaria</taxon>
    </lineage>
</organism>
<evidence type="ECO:0000256" key="10">
    <source>
        <dbReference type="ARBA" id="ARBA00023136"/>
    </source>
</evidence>
<evidence type="ECO:0000256" key="6">
    <source>
        <dbReference type="ARBA" id="ARBA00022692"/>
    </source>
</evidence>
<feature type="transmembrane region" description="Helical" evidence="11">
    <location>
        <begin position="306"/>
        <end position="325"/>
    </location>
</feature>
<keyword evidence="8 11" id="KW-0720">Serine protease</keyword>